<comment type="catalytic activity">
    <reaction evidence="9 10">
        <text>L-glutamyl-tRNA(Gln) + L-glutamine + ATP + H2O = L-glutaminyl-tRNA(Gln) + L-glutamate + ADP + phosphate + H(+)</text>
        <dbReference type="Rhea" id="RHEA:17521"/>
        <dbReference type="Rhea" id="RHEA-COMP:9681"/>
        <dbReference type="Rhea" id="RHEA-COMP:9684"/>
        <dbReference type="ChEBI" id="CHEBI:15377"/>
        <dbReference type="ChEBI" id="CHEBI:15378"/>
        <dbReference type="ChEBI" id="CHEBI:29985"/>
        <dbReference type="ChEBI" id="CHEBI:30616"/>
        <dbReference type="ChEBI" id="CHEBI:43474"/>
        <dbReference type="ChEBI" id="CHEBI:58359"/>
        <dbReference type="ChEBI" id="CHEBI:78520"/>
        <dbReference type="ChEBI" id="CHEBI:78521"/>
        <dbReference type="ChEBI" id="CHEBI:456216"/>
        <dbReference type="EC" id="6.3.5.7"/>
    </reaction>
</comment>
<dbReference type="EMBL" id="CP002376">
    <property type="protein sequence ID" value="AEZ60300.1"/>
    <property type="molecule type" value="Genomic_DNA"/>
</dbReference>
<dbReference type="PROSITE" id="PS00571">
    <property type="entry name" value="AMIDASES"/>
    <property type="match status" value="1"/>
</dbReference>
<evidence type="ECO:0000256" key="9">
    <source>
        <dbReference type="ARBA" id="ARBA00047407"/>
    </source>
</evidence>
<evidence type="ECO:0000256" key="5">
    <source>
        <dbReference type="ARBA" id="ARBA00022598"/>
    </source>
</evidence>
<evidence type="ECO:0000313" key="13">
    <source>
        <dbReference type="EMBL" id="AEZ60300.1"/>
    </source>
</evidence>
<proteinExistence type="inferred from homology"/>
<evidence type="ECO:0000256" key="7">
    <source>
        <dbReference type="ARBA" id="ARBA00022840"/>
    </source>
</evidence>
<dbReference type="AlphaFoldDB" id="A0AAU8PHQ2"/>
<dbReference type="InterPro" id="IPR023631">
    <property type="entry name" value="Amidase_dom"/>
</dbReference>
<dbReference type="Proteomes" id="UP000008192">
    <property type="component" value="Chromosome"/>
</dbReference>
<evidence type="ECO:0000256" key="2">
    <source>
        <dbReference type="ARBA" id="ARBA00011123"/>
    </source>
</evidence>
<evidence type="ECO:0000256" key="8">
    <source>
        <dbReference type="ARBA" id="ARBA00022917"/>
    </source>
</evidence>
<feature type="active site" description="Acyl-ester intermediate" evidence="10">
    <location>
        <position position="196"/>
    </location>
</feature>
<comment type="function">
    <text evidence="10">Allows the formation of correctly charged Gln-tRNA(Gln) through the transamidation of misacylated Glu-tRNA(Gln) in organisms which lack glutaminyl-tRNA synthetase. The reaction takes place in the presence of glutamine and ATP through an activated gamma-phospho-Glu-tRNA(Gln).</text>
</comment>
<dbReference type="EC" id="6.3.5.7" evidence="3 10"/>
<dbReference type="InterPro" id="IPR004412">
    <property type="entry name" value="GatA"/>
</dbReference>
<evidence type="ECO:0000259" key="12">
    <source>
        <dbReference type="Pfam" id="PF01425"/>
    </source>
</evidence>
<evidence type="ECO:0000256" key="3">
    <source>
        <dbReference type="ARBA" id="ARBA00012739"/>
    </source>
</evidence>
<evidence type="ECO:0000256" key="6">
    <source>
        <dbReference type="ARBA" id="ARBA00022741"/>
    </source>
</evidence>
<dbReference type="GO" id="GO:0005524">
    <property type="term" value="F:ATP binding"/>
    <property type="evidence" value="ECO:0007669"/>
    <property type="project" value="UniProtKB-KW"/>
</dbReference>
<dbReference type="InterPro" id="IPR020556">
    <property type="entry name" value="Amidase_CS"/>
</dbReference>
<dbReference type="PANTHER" id="PTHR11895:SF151">
    <property type="entry name" value="GLUTAMYL-TRNA(GLN) AMIDOTRANSFERASE SUBUNIT A"/>
    <property type="match status" value="1"/>
</dbReference>
<dbReference type="InterPro" id="IPR036928">
    <property type="entry name" value="AS_sf"/>
</dbReference>
<comment type="similarity">
    <text evidence="1 10">Belongs to the amidase family. GatA subfamily.</text>
</comment>
<dbReference type="Gene3D" id="3.90.1300.10">
    <property type="entry name" value="Amidase signature (AS) domain"/>
    <property type="match status" value="1"/>
</dbReference>
<gene>
    <name evidence="10 13" type="primary">gatA</name>
    <name evidence="13" type="ordered locus">TPEGAU_1020</name>
</gene>
<dbReference type="NCBIfam" id="TIGR00132">
    <property type="entry name" value="gatA"/>
    <property type="match status" value="1"/>
</dbReference>
<sequence length="506" mass="54090">MDAHAITCASWNMLKAQLEAGAISSLQIVRAFRNVYEEDTRSASPLGALVEFFSDAEEHARTADNLRASCAQSTKTAGANGGSVSGKPLLGLPFAVKDNISVKGKHCTCGSKLLADYRAPYDATVVARLRAAGAIPLGRTNMDEFAMGSSTEYSVYGPTRNPRDRSRTSGGSSGGSAAAVAGGQAPFALGTETGGSVRLPAAYCGLYGLKPTYGLLSRYGVVAFGSSLDQIGFFATCIDDIALALSVTSGKDLYDSTSTCPPPATGRHAVSHHLAPFSAHECSTLRAAVPRELVDAPGVHPDVSAQFQRFLTWLRAQNVQVEEVTLPALQAAVPVYYLVATAEAASNLARFDGIRYGQRGDTDALLENYYRAVRTSGFGPEVQRRIIVGNYVLSRHFSGDYYRTSVRVRSRIEQECTQLLCSYHFIVCPTAATGAFPLGERIHDPLAMYCSDLFTTFVNLARLPALSVPVGTSGTGLPIGIQIIGSQWQECAVLRLAKRWEEAPHV</sequence>
<name>A0AAU8PHQ2_TREPG</name>
<keyword evidence="8 10" id="KW-0648">Protein biosynthesis</keyword>
<protein>
    <recommendedName>
        <fullName evidence="4 10">Glutamyl-tRNA(Gln) amidotransferase subunit A</fullName>
        <shortName evidence="10">Glu-ADT subunit A</shortName>
        <ecNumber evidence="3 10">6.3.5.7</ecNumber>
    </recommendedName>
</protein>
<keyword evidence="6 10" id="KW-0547">Nucleotide-binding</keyword>
<keyword evidence="7 10" id="KW-0067">ATP-binding</keyword>
<evidence type="ECO:0000313" key="14">
    <source>
        <dbReference type="Proteomes" id="UP000008192"/>
    </source>
</evidence>
<feature type="active site" description="Charge relay system" evidence="10">
    <location>
        <position position="97"/>
    </location>
</feature>
<evidence type="ECO:0000256" key="1">
    <source>
        <dbReference type="ARBA" id="ARBA00008069"/>
    </source>
</evidence>
<dbReference type="GO" id="GO:0050567">
    <property type="term" value="F:glutaminyl-tRNA synthase (glutamine-hydrolyzing) activity"/>
    <property type="evidence" value="ECO:0007669"/>
    <property type="project" value="UniProtKB-UniRule"/>
</dbReference>
<dbReference type="GO" id="GO:0030956">
    <property type="term" value="C:glutamyl-tRNA(Gln) amidotransferase complex"/>
    <property type="evidence" value="ECO:0007669"/>
    <property type="project" value="InterPro"/>
</dbReference>
<dbReference type="Pfam" id="PF01425">
    <property type="entry name" value="Amidase"/>
    <property type="match status" value="1"/>
</dbReference>
<comment type="subunit">
    <text evidence="2 10">Heterotrimer of A, B and C subunits.</text>
</comment>
<evidence type="ECO:0000256" key="10">
    <source>
        <dbReference type="HAMAP-Rule" id="MF_00120"/>
    </source>
</evidence>
<feature type="region of interest" description="Disordered" evidence="11">
    <location>
        <begin position="153"/>
        <end position="177"/>
    </location>
</feature>
<dbReference type="RefSeq" id="WP_014342695.1">
    <property type="nucleotide sequence ID" value="NC_016843.1"/>
</dbReference>
<evidence type="ECO:0000256" key="11">
    <source>
        <dbReference type="SAM" id="MobiDB-lite"/>
    </source>
</evidence>
<keyword evidence="5 10" id="KW-0436">Ligase</keyword>
<reference evidence="14" key="1">
    <citation type="journal article" date="2012" name="PLoS Negl. Trop. Dis.">
        <title>Whole genome sequences of three Treponema pallidum ssp. pertenue strains: yaws and syphilis treponemes differ in less than 0.2% of the genome sequence.</title>
        <authorList>
            <person name="Cejkova D."/>
            <person name="Zobanikova M."/>
            <person name="Chen L."/>
            <person name="Pospisilova P."/>
            <person name="Strouhal M."/>
            <person name="Qin X."/>
            <person name="Mikalova L."/>
            <person name="Norris S.J."/>
            <person name="Muzny D.M."/>
            <person name="Gibbs R.A."/>
            <person name="Fulton L.L."/>
            <person name="Sodergren E."/>
            <person name="Weinstock G.M."/>
            <person name="Smajs D."/>
        </authorList>
    </citation>
    <scope>NUCLEOTIDE SEQUENCE [LARGE SCALE GENOMIC DNA]</scope>
    <source>
        <strain evidence="14">Gauthier</strain>
    </source>
</reference>
<dbReference type="SUPFAM" id="SSF75304">
    <property type="entry name" value="Amidase signature (AS) enzymes"/>
    <property type="match status" value="1"/>
</dbReference>
<organism evidence="13 14">
    <name type="scientific">Treponema pallidum subsp. pertenue (strain Gauthier)</name>
    <dbReference type="NCBI Taxonomy" id="491080"/>
    <lineage>
        <taxon>Bacteria</taxon>
        <taxon>Pseudomonadati</taxon>
        <taxon>Spirochaetota</taxon>
        <taxon>Spirochaetia</taxon>
        <taxon>Spirochaetales</taxon>
        <taxon>Treponemataceae</taxon>
        <taxon>Treponema</taxon>
    </lineage>
</organism>
<feature type="active site" description="Charge relay system" evidence="10">
    <location>
        <position position="172"/>
    </location>
</feature>
<evidence type="ECO:0000256" key="4">
    <source>
        <dbReference type="ARBA" id="ARBA00014428"/>
    </source>
</evidence>
<dbReference type="KEGG" id="tpg:TPEGAU_1020"/>
<accession>A0AAU8PHQ2</accession>
<dbReference type="PANTHER" id="PTHR11895">
    <property type="entry name" value="TRANSAMIDASE"/>
    <property type="match status" value="1"/>
</dbReference>
<dbReference type="HAMAP" id="MF_00120">
    <property type="entry name" value="GatA"/>
    <property type="match status" value="1"/>
</dbReference>
<dbReference type="GO" id="GO:0006412">
    <property type="term" value="P:translation"/>
    <property type="evidence" value="ECO:0007669"/>
    <property type="project" value="UniProtKB-UniRule"/>
</dbReference>
<dbReference type="InterPro" id="IPR000120">
    <property type="entry name" value="Amidase"/>
</dbReference>
<feature type="domain" description="Amidase" evidence="12">
    <location>
        <begin position="49"/>
        <end position="494"/>
    </location>
</feature>